<dbReference type="AlphaFoldDB" id="A0A834WRH7"/>
<keyword evidence="2" id="KW-1185">Reference proteome</keyword>
<dbReference type="Proteomes" id="UP000634136">
    <property type="component" value="Unassembled WGS sequence"/>
</dbReference>
<evidence type="ECO:0000313" key="2">
    <source>
        <dbReference type="Proteomes" id="UP000634136"/>
    </source>
</evidence>
<protein>
    <submittedName>
        <fullName evidence="1">Uncharacterized protein</fullName>
    </submittedName>
</protein>
<name>A0A834WRH7_9FABA</name>
<dbReference type="EMBL" id="JAAIUW010000006">
    <property type="protein sequence ID" value="KAF7827089.1"/>
    <property type="molecule type" value="Genomic_DNA"/>
</dbReference>
<sequence length="157" mass="18034">MAMRGVGGEGEQVEGIVGTLKVPWPFGILVVLGDMRHLRRKARFLWASEGPRECLNHNVPRPQAFFTKAYVPLECKPCVAELEMRKKELLVSSLLPHGQAIRFKMKLRVGSCIILDEIRNFESSGNFHLREYIKVLQIPNCREIFHEFPLRGPLFLH</sequence>
<accession>A0A834WRH7</accession>
<organism evidence="1 2">
    <name type="scientific">Senna tora</name>
    <dbReference type="NCBI Taxonomy" id="362788"/>
    <lineage>
        <taxon>Eukaryota</taxon>
        <taxon>Viridiplantae</taxon>
        <taxon>Streptophyta</taxon>
        <taxon>Embryophyta</taxon>
        <taxon>Tracheophyta</taxon>
        <taxon>Spermatophyta</taxon>
        <taxon>Magnoliopsida</taxon>
        <taxon>eudicotyledons</taxon>
        <taxon>Gunneridae</taxon>
        <taxon>Pentapetalae</taxon>
        <taxon>rosids</taxon>
        <taxon>fabids</taxon>
        <taxon>Fabales</taxon>
        <taxon>Fabaceae</taxon>
        <taxon>Caesalpinioideae</taxon>
        <taxon>Cassia clade</taxon>
        <taxon>Senna</taxon>
    </lineage>
</organism>
<gene>
    <name evidence="1" type="ORF">G2W53_018253</name>
</gene>
<comment type="caution">
    <text evidence="1">The sequence shown here is derived from an EMBL/GenBank/DDBJ whole genome shotgun (WGS) entry which is preliminary data.</text>
</comment>
<proteinExistence type="predicted"/>
<evidence type="ECO:0000313" key="1">
    <source>
        <dbReference type="EMBL" id="KAF7827089.1"/>
    </source>
</evidence>
<reference evidence="1" key="1">
    <citation type="submission" date="2020-09" db="EMBL/GenBank/DDBJ databases">
        <title>Genome-Enabled Discovery of Anthraquinone Biosynthesis in Senna tora.</title>
        <authorList>
            <person name="Kang S.-H."/>
            <person name="Pandey R.P."/>
            <person name="Lee C.-M."/>
            <person name="Sim J.-S."/>
            <person name="Jeong J.-T."/>
            <person name="Choi B.-S."/>
            <person name="Jung M."/>
            <person name="Ginzburg D."/>
            <person name="Zhao K."/>
            <person name="Won S.Y."/>
            <person name="Oh T.-J."/>
            <person name="Yu Y."/>
            <person name="Kim N.-H."/>
            <person name="Lee O.R."/>
            <person name="Lee T.-H."/>
            <person name="Bashyal P."/>
            <person name="Kim T.-S."/>
            <person name="Lee W.-H."/>
            <person name="Kawkins C."/>
            <person name="Kim C.-K."/>
            <person name="Kim J.S."/>
            <person name="Ahn B.O."/>
            <person name="Rhee S.Y."/>
            <person name="Sohng J.K."/>
        </authorList>
    </citation>
    <scope>NUCLEOTIDE SEQUENCE</scope>
    <source>
        <tissue evidence="1">Leaf</tissue>
    </source>
</reference>